<evidence type="ECO:0000313" key="11">
    <source>
        <dbReference type="EMBL" id="BAC92983.1"/>
    </source>
</evidence>
<dbReference type="EMBL" id="BA000037">
    <property type="protein sequence ID" value="BAC92983.1"/>
    <property type="molecule type" value="Genomic_DNA"/>
</dbReference>
<dbReference type="InterPro" id="IPR012902">
    <property type="entry name" value="N_methyl_site"/>
</dbReference>
<accession>Q7MPZ1</accession>
<dbReference type="PANTHER" id="PTHR38779:SF2">
    <property type="entry name" value="TYPE II SECRETION SYSTEM PROTEIN I-RELATED"/>
    <property type="match status" value="1"/>
</dbReference>
<comment type="similarity">
    <text evidence="2 9">Belongs to the GSP I family.</text>
</comment>
<dbReference type="InterPro" id="IPR045584">
    <property type="entry name" value="Pilin-like"/>
</dbReference>
<keyword evidence="6 9" id="KW-0812">Transmembrane</keyword>
<evidence type="ECO:0000256" key="2">
    <source>
        <dbReference type="ARBA" id="ARBA00008358"/>
    </source>
</evidence>
<evidence type="ECO:0000256" key="8">
    <source>
        <dbReference type="ARBA" id="ARBA00023136"/>
    </source>
</evidence>
<keyword evidence="7 9" id="KW-1133">Transmembrane helix</keyword>
<dbReference type="InterPro" id="IPR010052">
    <property type="entry name" value="T2SS_protein-GspI"/>
</dbReference>
<dbReference type="SUPFAM" id="SSF54523">
    <property type="entry name" value="Pili subunits"/>
    <property type="match status" value="1"/>
</dbReference>
<dbReference type="Proteomes" id="UP000002675">
    <property type="component" value="Chromosome I"/>
</dbReference>
<reference evidence="11 12" key="1">
    <citation type="journal article" date="2003" name="Genome Res.">
        <title>Comparative genome analysis of Vibrio vulnificus, a marine pathogen.</title>
        <authorList>
            <person name="Chen C.Y."/>
            <person name="Wu K.M."/>
            <person name="Chang Y.C."/>
            <person name="Chang C.H."/>
            <person name="Tsai H.C."/>
            <person name="Liao T.L."/>
            <person name="Liu Y.M."/>
            <person name="Chen H.J."/>
            <person name="Shen A.B."/>
            <person name="Li J.C."/>
            <person name="Su T.L."/>
            <person name="Shao C.P."/>
            <person name="Lee C.T."/>
            <person name="Hor L.I."/>
            <person name="Tsai S.F."/>
        </authorList>
    </citation>
    <scope>NUCLEOTIDE SEQUENCE [LARGE SCALE GENOMIC DNA]</scope>
    <source>
        <strain evidence="11 12">YJ016</strain>
    </source>
</reference>
<dbReference type="EvolutionaryTrace" id="Q7MPZ1"/>
<evidence type="ECO:0000313" key="12">
    <source>
        <dbReference type="Proteomes" id="UP000002675"/>
    </source>
</evidence>
<evidence type="ECO:0007829" key="13">
    <source>
        <dbReference type="PDB" id="2RET"/>
    </source>
</evidence>
<keyword evidence="13 14" id="KW-0002">3D-structure</keyword>
<dbReference type="STRING" id="672.VV93_v1c02010"/>
<evidence type="ECO:0000256" key="4">
    <source>
        <dbReference type="ARBA" id="ARBA00022481"/>
    </source>
</evidence>
<keyword evidence="8 9" id="KW-0472">Membrane</keyword>
<comment type="PTM">
    <text evidence="9">Cleaved by prepilin peptidase.</text>
</comment>
<protein>
    <recommendedName>
        <fullName evidence="9">Type II secretion system protein I</fullName>
        <shortName evidence="9">T2SS minor pseudopilin I</shortName>
    </recommendedName>
</protein>
<proteinExistence type="evidence at protein level"/>
<keyword evidence="4 9" id="KW-0488">Methylation</keyword>
<dbReference type="Gene3D" id="3.30.1300.30">
    <property type="entry name" value="GSPII I/J protein-like"/>
    <property type="match status" value="1"/>
</dbReference>
<dbReference type="PDB" id="2RET">
    <property type="method" value="X-ray"/>
    <property type="resolution" value="2.21 A"/>
    <property type="chains" value="A/C/E/G=58-143"/>
</dbReference>
<keyword evidence="5 9" id="KW-0997">Cell inner membrane</keyword>
<dbReference type="Pfam" id="PF07963">
    <property type="entry name" value="N_methyl"/>
    <property type="match status" value="1"/>
</dbReference>
<dbReference type="KEGG" id="vvy:VV0219"/>
<dbReference type="PDB" id="3CFI">
    <property type="method" value="X-ray"/>
    <property type="resolution" value="2.58 A"/>
    <property type="chains" value="A/D/G/J=61-144"/>
</dbReference>
<evidence type="ECO:0000256" key="6">
    <source>
        <dbReference type="ARBA" id="ARBA00022692"/>
    </source>
</evidence>
<evidence type="ECO:0000256" key="9">
    <source>
        <dbReference type="RuleBase" id="RU368030"/>
    </source>
</evidence>
<keyword evidence="3" id="KW-1003">Cell membrane</keyword>
<dbReference type="InterPro" id="IPR003413">
    <property type="entry name" value="T2SS_GspI_C"/>
</dbReference>
<comment type="subcellular location">
    <subcellularLocation>
        <location evidence="1 9">Cell inner membrane</location>
        <topology evidence="1 9">Single-pass membrane protein</topology>
    </subcellularLocation>
</comment>
<organism evidence="11 12">
    <name type="scientific">Vibrio vulnificus (strain YJ016)</name>
    <dbReference type="NCBI Taxonomy" id="196600"/>
    <lineage>
        <taxon>Bacteria</taxon>
        <taxon>Pseudomonadati</taxon>
        <taxon>Pseudomonadota</taxon>
        <taxon>Gammaproteobacteria</taxon>
        <taxon>Vibrionales</taxon>
        <taxon>Vibrionaceae</taxon>
        <taxon>Vibrio</taxon>
    </lineage>
</organism>
<dbReference type="PDBsum" id="3CFI"/>
<comment type="function">
    <text evidence="9">Component of the type II secretion system required for the energy-dependent secretion of extracellular factors such as proteases and toxins from the periplasm.</text>
</comment>
<dbReference type="PANTHER" id="PTHR38779">
    <property type="entry name" value="TYPE II SECRETION SYSTEM PROTEIN I-RELATED"/>
    <property type="match status" value="1"/>
</dbReference>
<evidence type="ECO:0000256" key="3">
    <source>
        <dbReference type="ARBA" id="ARBA00022475"/>
    </source>
</evidence>
<dbReference type="HOGENOM" id="CLU_121289_3_1_6"/>
<dbReference type="SMR" id="Q7MPZ1"/>
<dbReference type="eggNOG" id="COG2165">
    <property type="taxonomic scope" value="Bacteria"/>
</dbReference>
<dbReference type="AlphaFoldDB" id="Q7MPZ1"/>
<name>Q7MPZ1_VIBVY</name>
<comment type="subunit">
    <text evidence="9">Type II secretion is composed of four main components: the outer membrane complex, the inner membrane complex, the cytoplasmic secretion ATPase and the periplasm-spanning pseudopilus.</text>
</comment>
<dbReference type="PROSITE" id="PS00409">
    <property type="entry name" value="PROKAR_NTER_METHYL"/>
    <property type="match status" value="1"/>
</dbReference>
<dbReference type="GO" id="GO:0015627">
    <property type="term" value="C:type II protein secretion system complex"/>
    <property type="evidence" value="ECO:0007669"/>
    <property type="project" value="UniProtKB-UniRule"/>
</dbReference>
<reference evidence="13" key="2">
    <citation type="journal article" date="2008" name="J. Mol. Biol.">
        <title>The crystal structure of a binary complex of two pseudopilins: EpsI and EpsJ from the type 2 secretion system of Vibrio vulnificus.</title>
        <authorList>
            <person name="Yanez M.E."/>
            <person name="Korotkov K.V."/>
            <person name="Abendroth J."/>
            <person name="Hol W.G."/>
        </authorList>
    </citation>
    <scope>X-RAY CRYSTALLOGRAPHY (2.21 ANGSTROMS) OF 58-143</scope>
</reference>
<dbReference type="NCBIfam" id="TIGR02532">
    <property type="entry name" value="IV_pilin_GFxxxE"/>
    <property type="match status" value="1"/>
</dbReference>
<evidence type="ECO:0000256" key="7">
    <source>
        <dbReference type="ARBA" id="ARBA00022989"/>
    </source>
</evidence>
<dbReference type="Pfam" id="PF02501">
    <property type="entry name" value="T2SSI"/>
    <property type="match status" value="1"/>
</dbReference>
<sequence>MVGEYEPKTQGRLFCWPPVKKSKTMVKRRKYAGMTLLEVLVALAIFATAAMSVIRAVSQHINTVGYLEQKMFAAMVADNQMAMVMLNPKNLKASNGEEELAGQTWYWKVAPVATTQPLLKAFDVSVAAEKQASPIITVRSYVAK</sequence>
<dbReference type="PDBsum" id="2RET"/>
<dbReference type="GO" id="GO:0015628">
    <property type="term" value="P:protein secretion by the type II secretion system"/>
    <property type="evidence" value="ECO:0007669"/>
    <property type="project" value="UniProtKB-UniRule"/>
</dbReference>
<evidence type="ECO:0000259" key="10">
    <source>
        <dbReference type="Pfam" id="PF02501"/>
    </source>
</evidence>
<dbReference type="NCBIfam" id="TIGR01707">
    <property type="entry name" value="gspI"/>
    <property type="match status" value="1"/>
</dbReference>
<evidence type="ECO:0000256" key="1">
    <source>
        <dbReference type="ARBA" id="ARBA00004377"/>
    </source>
</evidence>
<feature type="domain" description="Type II secretion system protein GspI C-terminal" evidence="10">
    <location>
        <begin position="67"/>
        <end position="142"/>
    </location>
</feature>
<dbReference type="GO" id="GO:0005886">
    <property type="term" value="C:plasma membrane"/>
    <property type="evidence" value="ECO:0007669"/>
    <property type="project" value="UniProtKB-SubCell"/>
</dbReference>
<evidence type="ECO:0007829" key="14">
    <source>
        <dbReference type="PDB" id="3CFI"/>
    </source>
</evidence>
<evidence type="ECO:0000256" key="5">
    <source>
        <dbReference type="ARBA" id="ARBA00022519"/>
    </source>
</evidence>
<gene>
    <name evidence="11" type="ordered locus">VV0219</name>
</gene>
<reference evidence="14" key="3">
    <citation type="journal article" date="2009" name="J. Struct. Biol.">
        <title>Nanobody-aided structure determination of the EpsI:EpsJ pseudopilin heterodimer from Vibrio vulnificus.</title>
        <authorList>
            <person name="Lam A.Y."/>
            <person name="Pardon E."/>
            <person name="Korotkov K.V."/>
            <person name="Hol W.G.J."/>
            <person name="Steyaert J."/>
        </authorList>
    </citation>
    <scope>X-RAY CRYSTALLOGRAPHY (2.58 ANGSTROMS) OF 61-144</scope>
</reference>
<feature type="transmembrane region" description="Helical" evidence="9">
    <location>
        <begin position="31"/>
        <end position="54"/>
    </location>
</feature>